<evidence type="ECO:0000256" key="1">
    <source>
        <dbReference type="ARBA" id="ARBA00008416"/>
    </source>
</evidence>
<evidence type="ECO:0000313" key="6">
    <source>
        <dbReference type="Proteomes" id="UP000809910"/>
    </source>
</evidence>
<evidence type="ECO:0000313" key="5">
    <source>
        <dbReference type="EMBL" id="MBL7525187.1"/>
    </source>
</evidence>
<name>A0ABS1W745_9GAMM</name>
<dbReference type="InterPro" id="IPR012093">
    <property type="entry name" value="Pirin"/>
</dbReference>
<gene>
    <name evidence="5" type="ORF">I5282_01210</name>
</gene>
<comment type="similarity">
    <text evidence="1 2">Belongs to the pirin family.</text>
</comment>
<protein>
    <submittedName>
        <fullName evidence="5">Pirin family protein</fullName>
    </submittedName>
</protein>
<feature type="domain" description="Pirin N-terminal" evidence="3">
    <location>
        <begin position="10"/>
        <end position="119"/>
    </location>
</feature>
<dbReference type="Pfam" id="PF17954">
    <property type="entry name" value="Pirin_C_2"/>
    <property type="match status" value="1"/>
</dbReference>
<accession>A0ABS1W745</accession>
<feature type="domain" description="Quercetin 2,3-dioxygenase C-terminal cupin" evidence="4">
    <location>
        <begin position="144"/>
        <end position="228"/>
    </location>
</feature>
<organism evidence="5 6">
    <name type="scientific">Legionella bononiensis</name>
    <dbReference type="NCBI Taxonomy" id="2793102"/>
    <lineage>
        <taxon>Bacteria</taxon>
        <taxon>Pseudomonadati</taxon>
        <taxon>Pseudomonadota</taxon>
        <taxon>Gammaproteobacteria</taxon>
        <taxon>Legionellales</taxon>
        <taxon>Legionellaceae</taxon>
        <taxon>Legionella</taxon>
    </lineage>
</organism>
<evidence type="ECO:0000259" key="3">
    <source>
        <dbReference type="Pfam" id="PF02678"/>
    </source>
</evidence>
<dbReference type="EMBL" id="JADWVN010000004">
    <property type="protein sequence ID" value="MBL7525187.1"/>
    <property type="molecule type" value="Genomic_DNA"/>
</dbReference>
<comment type="caution">
    <text evidence="5">The sequence shown here is derived from an EMBL/GenBank/DDBJ whole genome shotgun (WGS) entry which is preliminary data.</text>
</comment>
<sequence>MITIRKAKDRGITHTHWLNSLHTFSFADYYDPEYMGFSQLRVINEDTVQPGMGFGRHSHQNMEIISYVIEGELEHKDSIGNGSIIRSGEIQLMSAGIGIAHSEFNHSSTAPVHFLQIWITPDEHNLEPGYQQQPIIKKDNQLILVASGAAGNGVIKIHQDVALYAAYLDENQVLDYEFGMSRCGWLQLIKGSIEFNGHPLSSGDGVAITQEPIQIKSKNTSEFLLFDLP</sequence>
<dbReference type="InterPro" id="IPR041602">
    <property type="entry name" value="Quercetinase_C"/>
</dbReference>
<evidence type="ECO:0000259" key="4">
    <source>
        <dbReference type="Pfam" id="PF17954"/>
    </source>
</evidence>
<dbReference type="SUPFAM" id="SSF51182">
    <property type="entry name" value="RmlC-like cupins"/>
    <property type="match status" value="1"/>
</dbReference>
<dbReference type="PIRSF" id="PIRSF006232">
    <property type="entry name" value="Pirin"/>
    <property type="match status" value="1"/>
</dbReference>
<dbReference type="Pfam" id="PF02678">
    <property type="entry name" value="Pirin"/>
    <property type="match status" value="1"/>
</dbReference>
<dbReference type="Gene3D" id="2.60.120.10">
    <property type="entry name" value="Jelly Rolls"/>
    <property type="match status" value="2"/>
</dbReference>
<keyword evidence="6" id="KW-1185">Reference proteome</keyword>
<dbReference type="RefSeq" id="WP_203112481.1">
    <property type="nucleotide sequence ID" value="NZ_JADOBG010000022.1"/>
</dbReference>
<dbReference type="CDD" id="cd02910">
    <property type="entry name" value="cupin_Yhhw_N"/>
    <property type="match status" value="1"/>
</dbReference>
<reference evidence="5 6" key="1">
    <citation type="submission" date="2020-12" db="EMBL/GenBank/DDBJ databases">
        <title>WGS of Legionella: environmental sample.</title>
        <authorList>
            <person name="Cristino S."/>
            <person name="Girolamini L."/>
            <person name="Salaris S."/>
            <person name="Pascale M.R."/>
            <person name="Mazzotta M."/>
            <person name="Orsini M."/>
            <person name="Grottola A."/>
        </authorList>
    </citation>
    <scope>NUCLEOTIDE SEQUENCE [LARGE SCALE GENOMIC DNA]</scope>
    <source>
        <strain evidence="5 6">30cs62</strain>
    </source>
</reference>
<dbReference type="InterPro" id="IPR011051">
    <property type="entry name" value="RmlC_Cupin_sf"/>
</dbReference>
<dbReference type="InterPro" id="IPR003829">
    <property type="entry name" value="Pirin_N_dom"/>
</dbReference>
<dbReference type="PANTHER" id="PTHR43212">
    <property type="entry name" value="QUERCETIN 2,3-DIOXYGENASE"/>
    <property type="match status" value="1"/>
</dbReference>
<dbReference type="InterPro" id="IPR014710">
    <property type="entry name" value="RmlC-like_jellyroll"/>
</dbReference>
<dbReference type="Proteomes" id="UP000809910">
    <property type="component" value="Unassembled WGS sequence"/>
</dbReference>
<dbReference type="PANTHER" id="PTHR43212:SF3">
    <property type="entry name" value="QUERCETIN 2,3-DIOXYGENASE"/>
    <property type="match status" value="1"/>
</dbReference>
<proteinExistence type="inferred from homology"/>
<evidence type="ECO:0000256" key="2">
    <source>
        <dbReference type="RuleBase" id="RU003457"/>
    </source>
</evidence>